<feature type="transmembrane region" description="Helical" evidence="1">
    <location>
        <begin position="77"/>
        <end position="95"/>
    </location>
</feature>
<keyword evidence="1" id="KW-0472">Membrane</keyword>
<dbReference type="EMBL" id="CAXAMM010016224">
    <property type="protein sequence ID" value="CAK9038378.1"/>
    <property type="molecule type" value="Genomic_DNA"/>
</dbReference>
<gene>
    <name evidence="2" type="ORF">SCF082_LOCUS22583</name>
</gene>
<evidence type="ECO:0000313" key="3">
    <source>
        <dbReference type="Proteomes" id="UP001642464"/>
    </source>
</evidence>
<proteinExistence type="predicted"/>
<name>A0ABP0LHB7_9DINO</name>
<evidence type="ECO:0000313" key="2">
    <source>
        <dbReference type="EMBL" id="CAK9038378.1"/>
    </source>
</evidence>
<keyword evidence="1" id="KW-0812">Transmembrane</keyword>
<reference evidence="2 3" key="1">
    <citation type="submission" date="2024-02" db="EMBL/GenBank/DDBJ databases">
        <authorList>
            <person name="Chen Y."/>
            <person name="Shah S."/>
            <person name="Dougan E. K."/>
            <person name="Thang M."/>
            <person name="Chan C."/>
        </authorList>
    </citation>
    <scope>NUCLEOTIDE SEQUENCE [LARGE SCALE GENOMIC DNA]</scope>
</reference>
<comment type="caution">
    <text evidence="2">The sequence shown here is derived from an EMBL/GenBank/DDBJ whole genome shotgun (WGS) entry which is preliminary data.</text>
</comment>
<keyword evidence="3" id="KW-1185">Reference proteome</keyword>
<evidence type="ECO:0000256" key="1">
    <source>
        <dbReference type="SAM" id="Phobius"/>
    </source>
</evidence>
<dbReference type="Proteomes" id="UP001642464">
    <property type="component" value="Unassembled WGS sequence"/>
</dbReference>
<accession>A0ABP0LHB7</accession>
<sequence>MRRGVAGTLTSAPLHTAPKNLRSCLICGRHQSARTGSRDAAPTPLIAACLHMGRKSFARHHPSAERSHRRSRQQTCALLRCWFLHFLLLPTLQGYSLGSLL</sequence>
<keyword evidence="1" id="KW-1133">Transmembrane helix</keyword>
<organism evidence="2 3">
    <name type="scientific">Durusdinium trenchii</name>
    <dbReference type="NCBI Taxonomy" id="1381693"/>
    <lineage>
        <taxon>Eukaryota</taxon>
        <taxon>Sar</taxon>
        <taxon>Alveolata</taxon>
        <taxon>Dinophyceae</taxon>
        <taxon>Suessiales</taxon>
        <taxon>Symbiodiniaceae</taxon>
        <taxon>Durusdinium</taxon>
    </lineage>
</organism>
<protein>
    <submittedName>
        <fullName evidence="2">Uncharacterized protein</fullName>
    </submittedName>
</protein>